<keyword evidence="2" id="KW-1133">Transmembrane helix</keyword>
<organism evidence="3 4">
    <name type="scientific">Ensete ventricosum</name>
    <name type="common">Abyssinian banana</name>
    <name type="synonym">Musa ensete</name>
    <dbReference type="NCBI Taxonomy" id="4639"/>
    <lineage>
        <taxon>Eukaryota</taxon>
        <taxon>Viridiplantae</taxon>
        <taxon>Streptophyta</taxon>
        <taxon>Embryophyta</taxon>
        <taxon>Tracheophyta</taxon>
        <taxon>Spermatophyta</taxon>
        <taxon>Magnoliopsida</taxon>
        <taxon>Liliopsida</taxon>
        <taxon>Zingiberales</taxon>
        <taxon>Musaceae</taxon>
        <taxon>Ensete</taxon>
    </lineage>
</organism>
<feature type="region of interest" description="Disordered" evidence="1">
    <location>
        <begin position="1"/>
        <end position="26"/>
    </location>
</feature>
<evidence type="ECO:0000256" key="1">
    <source>
        <dbReference type="SAM" id="MobiDB-lite"/>
    </source>
</evidence>
<name>A0A426X2P0_ENSVE</name>
<accession>A0A426X2P0</accession>
<protein>
    <submittedName>
        <fullName evidence="3">Uncharacterized protein</fullName>
    </submittedName>
</protein>
<dbReference type="AlphaFoldDB" id="A0A426X2P0"/>
<evidence type="ECO:0000313" key="4">
    <source>
        <dbReference type="Proteomes" id="UP000287651"/>
    </source>
</evidence>
<reference evidence="3 4" key="1">
    <citation type="journal article" date="2014" name="Agronomy (Basel)">
        <title>A Draft Genome Sequence for Ensete ventricosum, the Drought-Tolerant Tree Against Hunger.</title>
        <authorList>
            <person name="Harrison J."/>
            <person name="Moore K.A."/>
            <person name="Paszkiewicz K."/>
            <person name="Jones T."/>
            <person name="Grant M."/>
            <person name="Ambacheew D."/>
            <person name="Muzemil S."/>
            <person name="Studholme D.J."/>
        </authorList>
    </citation>
    <scope>NUCLEOTIDE SEQUENCE [LARGE SCALE GENOMIC DNA]</scope>
</reference>
<dbReference type="Proteomes" id="UP000287651">
    <property type="component" value="Unassembled WGS sequence"/>
</dbReference>
<keyword evidence="2" id="KW-0472">Membrane</keyword>
<proteinExistence type="predicted"/>
<keyword evidence="2" id="KW-0812">Transmembrane</keyword>
<evidence type="ECO:0000313" key="3">
    <source>
        <dbReference type="EMBL" id="RRT33721.1"/>
    </source>
</evidence>
<gene>
    <name evidence="3" type="ORF">B296_00053776</name>
</gene>
<sequence length="122" mass="12796">MPPEPASAVNSSVAAPPLPSPPPTATVVAPASDRLICHLQSRGQPLLPSSLLLLPLLPPSLPSSSSDSHVIVGCRHCCLQPCSRRLLLSLPTVALAVAATTLFFSLPLSLTLQICNLTPWHR</sequence>
<feature type="compositionally biased region" description="Low complexity" evidence="1">
    <location>
        <begin position="1"/>
        <end position="15"/>
    </location>
</feature>
<comment type="caution">
    <text evidence="3">The sequence shown here is derived from an EMBL/GenBank/DDBJ whole genome shotgun (WGS) entry which is preliminary data.</text>
</comment>
<feature type="transmembrane region" description="Helical" evidence="2">
    <location>
        <begin position="93"/>
        <end position="114"/>
    </location>
</feature>
<dbReference type="EMBL" id="AMZH03028370">
    <property type="protein sequence ID" value="RRT33721.1"/>
    <property type="molecule type" value="Genomic_DNA"/>
</dbReference>
<evidence type="ECO:0000256" key="2">
    <source>
        <dbReference type="SAM" id="Phobius"/>
    </source>
</evidence>